<sequence>MLNNMENSGIKSNNEIEWKRMSLLCESFFNVNCVANKKGIGTDESEVSGSCQEKNNLQTESRPCINRKFAESNLNINNESTRFFEKAEGVDYKDAVSTDIIELSLTDSDYLRAKNRWFDFSDTELDFATAERMNYINLLTECFSNRNFGEHYSSHTRKLNSNLAKPLTKDHVNSRLFSKKQDTLRKFEFCVENNEENKSGEGDCDNNNPKTGHSALMASNDCASMKNHVGFDATSTPKNNLPNYQTHPRGDHLVQRHDNYNGNFVANVLRLGVEGTGKPSEKIGIMPQGSPLKIKASTVVLPHKLNAKTVNSKSFNIKANNSSVCCLRSQTENEEIRKRLENLERIMLTNINSCHFDNECESPLLIGEQIGLQSSISTNKVKFPSIEKSEIFPCRKIGLHNRETSRKCENGEKSLERNANCQKVVVDEGGNKIVHDTRTSNRRKPRFSQYKENEVVTESKRRKDLLDELRDSQTSSFADSWSEFEIENIFENNEWLKESSKGSSSSSSKRTYVTSDYTLIRRRKKYHRRNRRGRNRNRKDETLEKCCHETDKRRGAPSEKRQLAKTKAFTMNAGKEKRCCKKEEEEKEEEIPKFQSAKGSRIKQYCVIL</sequence>
<dbReference type="Proteomes" id="UP000291343">
    <property type="component" value="Unassembled WGS sequence"/>
</dbReference>
<name>A0A482WF42_LAOST</name>
<accession>A0A482WF42</accession>
<dbReference type="InParanoid" id="A0A482WF42"/>
<proteinExistence type="predicted"/>
<gene>
    <name evidence="1" type="ORF">LSTR_LSTR004018</name>
</gene>
<organism evidence="1 2">
    <name type="scientific">Laodelphax striatellus</name>
    <name type="common">Small brown planthopper</name>
    <name type="synonym">Delphax striatella</name>
    <dbReference type="NCBI Taxonomy" id="195883"/>
    <lineage>
        <taxon>Eukaryota</taxon>
        <taxon>Metazoa</taxon>
        <taxon>Ecdysozoa</taxon>
        <taxon>Arthropoda</taxon>
        <taxon>Hexapoda</taxon>
        <taxon>Insecta</taxon>
        <taxon>Pterygota</taxon>
        <taxon>Neoptera</taxon>
        <taxon>Paraneoptera</taxon>
        <taxon>Hemiptera</taxon>
        <taxon>Auchenorrhyncha</taxon>
        <taxon>Fulgoroidea</taxon>
        <taxon>Delphacidae</taxon>
        <taxon>Criomorphinae</taxon>
        <taxon>Laodelphax</taxon>
    </lineage>
</organism>
<reference evidence="1 2" key="1">
    <citation type="journal article" date="2017" name="Gigascience">
        <title>Genome sequence of the small brown planthopper, Laodelphax striatellus.</title>
        <authorList>
            <person name="Zhu J."/>
            <person name="Jiang F."/>
            <person name="Wang X."/>
            <person name="Yang P."/>
            <person name="Bao Y."/>
            <person name="Zhao W."/>
            <person name="Wang W."/>
            <person name="Lu H."/>
            <person name="Wang Q."/>
            <person name="Cui N."/>
            <person name="Li J."/>
            <person name="Chen X."/>
            <person name="Luo L."/>
            <person name="Yu J."/>
            <person name="Kang L."/>
            <person name="Cui F."/>
        </authorList>
    </citation>
    <scope>NUCLEOTIDE SEQUENCE [LARGE SCALE GENOMIC DNA]</scope>
    <source>
        <strain evidence="1">Lst14</strain>
    </source>
</reference>
<comment type="caution">
    <text evidence="1">The sequence shown here is derived from an EMBL/GenBank/DDBJ whole genome shotgun (WGS) entry which is preliminary data.</text>
</comment>
<dbReference type="EMBL" id="QKKF02037473">
    <property type="protein sequence ID" value="RZF32155.1"/>
    <property type="molecule type" value="Genomic_DNA"/>
</dbReference>
<dbReference type="AlphaFoldDB" id="A0A482WF42"/>
<evidence type="ECO:0000313" key="1">
    <source>
        <dbReference type="EMBL" id="RZF32155.1"/>
    </source>
</evidence>
<keyword evidence="2" id="KW-1185">Reference proteome</keyword>
<protein>
    <submittedName>
        <fullName evidence="1">Uncharacterized protein</fullName>
    </submittedName>
</protein>
<evidence type="ECO:0000313" key="2">
    <source>
        <dbReference type="Proteomes" id="UP000291343"/>
    </source>
</evidence>